<dbReference type="Proteomes" id="UP000258928">
    <property type="component" value="Unassembled WGS sequence"/>
</dbReference>
<reference evidence="3" key="7">
    <citation type="submission" date="2024-01" db="EMBL/GenBank/DDBJ databases">
        <authorList>
            <person name="Macesic N."/>
        </authorList>
    </citation>
    <scope>NUCLEOTIDE SEQUENCE</scope>
    <source>
        <strain evidence="3">CPO071</strain>
    </source>
</reference>
<feature type="transmembrane region" description="Helical" evidence="1">
    <location>
        <begin position="42"/>
        <end position="60"/>
    </location>
</feature>
<gene>
    <name evidence="5" type="ORF">CWM98_27235</name>
    <name evidence="4" type="ORF">CWN47_14360</name>
    <name evidence="6" type="ORF">NCTC9177_05002</name>
    <name evidence="2" type="ORF">NUKP37_09960</name>
    <name evidence="3" type="ORF">QAB22_012130</name>
    <name evidence="7" type="ORF">SAMEA3729809_01982</name>
</gene>
<protein>
    <submittedName>
        <fullName evidence="6">Uncharacterized protein</fullName>
    </submittedName>
</protein>
<sequence length="61" mass="6637">MESVIHNNIEGFLLLLLSMWPILIVVFIGVAISFYTMLLRKTALACLLFAVAIGAAGWSLA</sequence>
<keyword evidence="1" id="KW-0812">Transmembrane</keyword>
<dbReference type="Proteomes" id="UP001060507">
    <property type="component" value="Unassembled WGS sequence"/>
</dbReference>
<evidence type="ECO:0000313" key="7">
    <source>
        <dbReference type="EMBL" id="SXF93262.1"/>
    </source>
</evidence>
<evidence type="ECO:0000313" key="8">
    <source>
        <dbReference type="Proteomes" id="UP000234412"/>
    </source>
</evidence>
<evidence type="ECO:0000256" key="1">
    <source>
        <dbReference type="SAM" id="Phobius"/>
    </source>
</evidence>
<dbReference type="EMBL" id="PICB01001868">
    <property type="protein sequence ID" value="PLP40422.1"/>
    <property type="molecule type" value="Genomic_DNA"/>
</dbReference>
<dbReference type="EMBL" id="JARTTN020000001">
    <property type="protein sequence ID" value="MEC6057272.1"/>
    <property type="molecule type" value="Genomic_DNA"/>
</dbReference>
<dbReference type="Proteomes" id="UP000234473">
    <property type="component" value="Unassembled WGS sequence"/>
</dbReference>
<feature type="transmembrane region" description="Helical" evidence="1">
    <location>
        <begin position="12"/>
        <end position="35"/>
    </location>
</feature>
<dbReference type="KEGG" id="kpk:A593_24655"/>
<reference evidence="8 9" key="2">
    <citation type="submission" date="2018-01" db="EMBL/GenBank/DDBJ databases">
        <title>Genomic study of Klebsiella pneumoniae.</title>
        <authorList>
            <person name="Yang Y."/>
            <person name="Bicalho R."/>
        </authorList>
    </citation>
    <scope>NUCLEOTIDE SEQUENCE [LARGE SCALE GENOMIC DNA]</scope>
    <source>
        <strain evidence="5 9">A5</strain>
        <strain evidence="4 8">A8</strain>
    </source>
</reference>
<dbReference type="EMBL" id="UGKR01000003">
    <property type="protein sequence ID" value="STS91100.1"/>
    <property type="molecule type" value="Genomic_DNA"/>
</dbReference>
<reference evidence="3" key="6">
    <citation type="journal article" date="2023" name="Nat. Commun.">
        <title>Genomic dissection of endemic carbapenem resistance reveals metallo-beta-lactamase dissemination through clonal, plasmid and integron transfer.</title>
        <authorList>
            <person name="Macesic N."/>
            <person name="Hawkey J."/>
            <person name="Vezina B."/>
            <person name="Wisniewski J.A."/>
            <person name="Cottingham H."/>
            <person name="Blakeway L.V."/>
            <person name="Harshegyi T."/>
            <person name="Pragastis K."/>
            <person name="Badoordeen G.Z."/>
            <person name="Dennison A."/>
            <person name="Spelman D.W."/>
            <person name="Jenney A.W.J."/>
            <person name="Peleg A.Y."/>
        </authorList>
    </citation>
    <scope>NUCLEOTIDE SEQUENCE</scope>
    <source>
        <strain evidence="3">CPO071</strain>
    </source>
</reference>
<keyword evidence="1" id="KW-0472">Membrane</keyword>
<dbReference type="KEGG" id="kpe:KPK_2393"/>
<keyword evidence="1" id="KW-1133">Transmembrane helix</keyword>
<name>A0A087FJV9_KLEVA</name>
<reference evidence="2" key="5">
    <citation type="journal article" date="2022" name="J. Appl. Microbiol.">
        <title>PCR-based ORF typing of Klebsiella pneumoniae for rapid identification of global clones and transmission events.</title>
        <authorList>
            <person name="Nonogaki R."/>
            <person name="Iijima A."/>
            <person name="Kawamura K."/>
            <person name="Kayama S."/>
            <person name="Sugai M."/>
            <person name="Yagi T."/>
            <person name="Arakawa Y."/>
            <person name="Doi Y."/>
            <person name="Suzuki M."/>
        </authorList>
    </citation>
    <scope>NUCLEOTIDE SEQUENCE</scope>
    <source>
        <strain evidence="2">NUKP-37</strain>
    </source>
</reference>
<dbReference type="EMBL" id="BQTA01000002">
    <property type="protein sequence ID" value="GKJ87887.1"/>
    <property type="molecule type" value="Genomic_DNA"/>
</dbReference>
<reference evidence="7 11" key="4">
    <citation type="submission" date="2018-08" db="EMBL/GenBank/DDBJ databases">
        <authorList>
            <consortium name="Pathogen Informatics"/>
        </authorList>
    </citation>
    <scope>NUCLEOTIDE SEQUENCE [LARGE SCALE GENOMIC DNA]</scope>
    <source>
        <strain evidence="7 11">EuSCAPE_TR218</strain>
    </source>
</reference>
<evidence type="ECO:0000313" key="5">
    <source>
        <dbReference type="EMBL" id="PLP40422.1"/>
    </source>
</evidence>
<dbReference type="OMA" id="YGVQMRR"/>
<organism evidence="6 10">
    <name type="scientific">Klebsiella variicola</name>
    <dbReference type="NCBI Taxonomy" id="244366"/>
    <lineage>
        <taxon>Bacteria</taxon>
        <taxon>Pseudomonadati</taxon>
        <taxon>Pseudomonadota</taxon>
        <taxon>Gammaproteobacteria</taxon>
        <taxon>Enterobacterales</taxon>
        <taxon>Enterobacteriaceae</taxon>
        <taxon>Klebsiella/Raoultella group</taxon>
        <taxon>Klebsiella</taxon>
        <taxon>Klebsiella pneumoniae complex</taxon>
    </lineage>
</organism>
<evidence type="ECO:0000313" key="3">
    <source>
        <dbReference type="EMBL" id="MEC6057272.1"/>
    </source>
</evidence>
<evidence type="ECO:0000313" key="10">
    <source>
        <dbReference type="Proteomes" id="UP000254545"/>
    </source>
</evidence>
<evidence type="ECO:0000313" key="11">
    <source>
        <dbReference type="Proteomes" id="UP000258928"/>
    </source>
</evidence>
<dbReference type="RefSeq" id="WP_008804653.1">
    <property type="nucleotide sequence ID" value="NC_011283.1"/>
</dbReference>
<reference evidence="8 9" key="1">
    <citation type="submission" date="2017-11" db="EMBL/GenBank/DDBJ databases">
        <authorList>
            <person name="Han C.G."/>
        </authorList>
    </citation>
    <scope>NUCLEOTIDE SEQUENCE [LARGE SCALE GENOMIC DNA]</scope>
    <source>
        <strain evidence="5 9">A5</strain>
        <strain evidence="4 8">A8</strain>
    </source>
</reference>
<dbReference type="EMBL" id="PIDP01000447">
    <property type="protein sequence ID" value="PLM94426.1"/>
    <property type="molecule type" value="Genomic_DNA"/>
</dbReference>
<dbReference type="KEGG" id="kvd:KR75_22595"/>
<dbReference type="AlphaFoldDB" id="A0A087FJV9"/>
<dbReference type="Proteomes" id="UP001176846">
    <property type="component" value="Unassembled WGS sequence"/>
</dbReference>
<evidence type="ECO:0000313" key="2">
    <source>
        <dbReference type="EMBL" id="GKJ87887.1"/>
    </source>
</evidence>
<evidence type="ECO:0000313" key="6">
    <source>
        <dbReference type="EMBL" id="STS91100.1"/>
    </source>
</evidence>
<dbReference type="EMBL" id="UKAS01000005">
    <property type="protein sequence ID" value="SXF93262.1"/>
    <property type="molecule type" value="Genomic_DNA"/>
</dbReference>
<dbReference type="Proteomes" id="UP000254545">
    <property type="component" value="Unassembled WGS sequence"/>
</dbReference>
<reference evidence="6 10" key="3">
    <citation type="submission" date="2018-06" db="EMBL/GenBank/DDBJ databases">
        <authorList>
            <consortium name="Pathogen Informatics"/>
            <person name="Doyle S."/>
        </authorList>
    </citation>
    <scope>NUCLEOTIDE SEQUENCE [LARGE SCALE GENOMIC DNA]</scope>
    <source>
        <strain evidence="6 10">NCTC9177</strain>
    </source>
</reference>
<accession>A0A087FJV9</accession>
<dbReference type="GeneID" id="93272932"/>
<evidence type="ECO:0000313" key="4">
    <source>
        <dbReference type="EMBL" id="PLM94426.1"/>
    </source>
</evidence>
<proteinExistence type="predicted"/>
<evidence type="ECO:0000313" key="9">
    <source>
        <dbReference type="Proteomes" id="UP000234473"/>
    </source>
</evidence>
<dbReference type="Proteomes" id="UP000234412">
    <property type="component" value="Unassembled WGS sequence"/>
</dbReference>
<comment type="caution">
    <text evidence="6">The sequence shown here is derived from an EMBL/GenBank/DDBJ whole genome shotgun (WGS) entry which is preliminary data.</text>
</comment>
<dbReference type="KEGG" id="kvq:SP68_03305"/>